<dbReference type="Proteomes" id="UP000559256">
    <property type="component" value="Unassembled WGS sequence"/>
</dbReference>
<evidence type="ECO:0000313" key="2">
    <source>
        <dbReference type="Proteomes" id="UP000559256"/>
    </source>
</evidence>
<name>A0A8H5CL39_9AGAR</name>
<organism evidence="1 2">
    <name type="scientific">Tetrapyrgos nigripes</name>
    <dbReference type="NCBI Taxonomy" id="182062"/>
    <lineage>
        <taxon>Eukaryota</taxon>
        <taxon>Fungi</taxon>
        <taxon>Dikarya</taxon>
        <taxon>Basidiomycota</taxon>
        <taxon>Agaricomycotina</taxon>
        <taxon>Agaricomycetes</taxon>
        <taxon>Agaricomycetidae</taxon>
        <taxon>Agaricales</taxon>
        <taxon>Marasmiineae</taxon>
        <taxon>Marasmiaceae</taxon>
        <taxon>Tetrapyrgos</taxon>
    </lineage>
</organism>
<reference evidence="1 2" key="1">
    <citation type="journal article" date="2020" name="ISME J.">
        <title>Uncovering the hidden diversity of litter-decomposition mechanisms in mushroom-forming fungi.</title>
        <authorList>
            <person name="Floudas D."/>
            <person name="Bentzer J."/>
            <person name="Ahren D."/>
            <person name="Johansson T."/>
            <person name="Persson P."/>
            <person name="Tunlid A."/>
        </authorList>
    </citation>
    <scope>NUCLEOTIDE SEQUENCE [LARGE SCALE GENOMIC DNA]</scope>
    <source>
        <strain evidence="1 2">CBS 291.85</strain>
    </source>
</reference>
<gene>
    <name evidence="1" type="ORF">D9758_015397</name>
</gene>
<keyword evidence="2" id="KW-1185">Reference proteome</keyword>
<sequence length="237" mass="26210">MSHLKPHLEAKVKQWSGPFDYAYGSGGISSTHHANLAAFLSLRIVPRILVPTDTRFLSTSLRRLIPLSHHHCSPRRTLRQRSYLPFGLGVGVEIVRMDPVFMKMHKRSAADPYDNNAPGDGGKERETRIREQKAWLGKANTELYRSWEDLDFILCGEDGGFVEGEREGGIVVSNYGGSQVDGALPSVVTLERILKSKLQAARQPASVHLTATHGSERDDGIGWVGLVGWTQEEGVGR</sequence>
<accession>A0A8H5CL39</accession>
<dbReference type="EMBL" id="JAACJM010000153">
    <property type="protein sequence ID" value="KAF5342916.1"/>
    <property type="molecule type" value="Genomic_DNA"/>
</dbReference>
<dbReference type="AlphaFoldDB" id="A0A8H5CL39"/>
<evidence type="ECO:0000313" key="1">
    <source>
        <dbReference type="EMBL" id="KAF5342916.1"/>
    </source>
</evidence>
<protein>
    <submittedName>
        <fullName evidence="1">Uncharacterized protein</fullName>
    </submittedName>
</protein>
<dbReference type="OrthoDB" id="25826at2759"/>
<proteinExistence type="predicted"/>
<comment type="caution">
    <text evidence="1">The sequence shown here is derived from an EMBL/GenBank/DDBJ whole genome shotgun (WGS) entry which is preliminary data.</text>
</comment>